<name>A0ACC3DIU0_9PEZI</name>
<gene>
    <name evidence="1" type="ORF">LTS18_012657</name>
</gene>
<dbReference type="EMBL" id="JAWDJW010003822">
    <property type="protein sequence ID" value="KAK3076569.1"/>
    <property type="molecule type" value="Genomic_DNA"/>
</dbReference>
<sequence>PESDNFKNVLARLTDASTKIKDSYKRWQTQQQAQKTGGSSSQQTQPVAQQPQQPAQQPAQQPPQQQQQVQPQQQQQPAQQVQAQQPVAQQQAQPQAQKPVFSPAVQEYVSKLQLVLPPEITEGTPEAEQAMKQMRMEVANAMHRREQIQTKMQQLKGMIDQQKAKGQEIPPTVVAQQQTLANTYNQSKNFVEEFKSRQEVFKRARQGSAAQVKMENPSSATMPPNSQPFQLHLPPDRRNQQAQNQPSNAPAVNPAIGNAANANRTSLSPATQQQQQQQHPAQPQQVPQQNQPPSSFPQTPQTMNAPSLPMAMPPQQHPQGMQHPHIPRPHLNMQQPGQPMGTGQQSPQYGQPQPQAYTHQQAMNAARQNSNAQQTPQSSMGLGYNVPNQREQLTTQKMPIPKNLNVPPPMPVNMGPARPTMGGPSNGAPGMMGQPAIARAPNFVLEGEGDRVLSKKKLDELVRQVTGGGEGLGGEGLTPEVEEAMLQLADVFVDELITAACKLAKLRDS</sequence>
<accession>A0ACC3DIU0</accession>
<reference evidence="1" key="1">
    <citation type="submission" date="2024-09" db="EMBL/GenBank/DDBJ databases">
        <title>Black Yeasts Isolated from many extreme environments.</title>
        <authorList>
            <person name="Coleine C."/>
            <person name="Stajich J.E."/>
            <person name="Selbmann L."/>
        </authorList>
    </citation>
    <scope>NUCLEOTIDE SEQUENCE</scope>
    <source>
        <strain evidence="1">CCFEE 5737</strain>
    </source>
</reference>
<dbReference type="Proteomes" id="UP001186974">
    <property type="component" value="Unassembled WGS sequence"/>
</dbReference>
<protein>
    <submittedName>
        <fullName evidence="1">Uncharacterized protein</fullName>
    </submittedName>
</protein>
<keyword evidence="2" id="KW-1185">Reference proteome</keyword>
<evidence type="ECO:0000313" key="2">
    <source>
        <dbReference type="Proteomes" id="UP001186974"/>
    </source>
</evidence>
<proteinExistence type="predicted"/>
<comment type="caution">
    <text evidence="1">The sequence shown here is derived from an EMBL/GenBank/DDBJ whole genome shotgun (WGS) entry which is preliminary data.</text>
</comment>
<evidence type="ECO:0000313" key="1">
    <source>
        <dbReference type="EMBL" id="KAK3076569.1"/>
    </source>
</evidence>
<organism evidence="1 2">
    <name type="scientific">Coniosporium uncinatum</name>
    <dbReference type="NCBI Taxonomy" id="93489"/>
    <lineage>
        <taxon>Eukaryota</taxon>
        <taxon>Fungi</taxon>
        <taxon>Dikarya</taxon>
        <taxon>Ascomycota</taxon>
        <taxon>Pezizomycotina</taxon>
        <taxon>Dothideomycetes</taxon>
        <taxon>Dothideomycetes incertae sedis</taxon>
        <taxon>Coniosporium</taxon>
    </lineage>
</organism>
<feature type="non-terminal residue" evidence="1">
    <location>
        <position position="1"/>
    </location>
</feature>
<feature type="non-terminal residue" evidence="1">
    <location>
        <position position="509"/>
    </location>
</feature>